<name>A0A164WD98_9CRUS</name>
<reference evidence="2 3" key="1">
    <citation type="submission" date="2016-03" db="EMBL/GenBank/DDBJ databases">
        <title>EvidentialGene: Evidence-directed Construction of Genes on Genomes.</title>
        <authorList>
            <person name="Gilbert D.G."/>
            <person name="Choi J.-H."/>
            <person name="Mockaitis K."/>
            <person name="Colbourne J."/>
            <person name="Pfrender M."/>
        </authorList>
    </citation>
    <scope>NUCLEOTIDE SEQUENCE [LARGE SCALE GENOMIC DNA]</scope>
    <source>
        <strain evidence="2 3">Xinb3</strain>
        <tissue evidence="2">Complete organism</tissue>
    </source>
</reference>
<comment type="caution">
    <text evidence="2">The sequence shown here is derived from an EMBL/GenBank/DDBJ whole genome shotgun (WGS) entry which is preliminary data.</text>
</comment>
<dbReference type="EMBL" id="LRGB01001255">
    <property type="protein sequence ID" value="KZS13166.1"/>
    <property type="molecule type" value="Genomic_DNA"/>
</dbReference>
<proteinExistence type="predicted"/>
<evidence type="ECO:0000313" key="2">
    <source>
        <dbReference type="EMBL" id="KZS13166.1"/>
    </source>
</evidence>
<feature type="compositionally biased region" description="Basic and acidic residues" evidence="1">
    <location>
        <begin position="24"/>
        <end position="34"/>
    </location>
</feature>
<protein>
    <submittedName>
        <fullName evidence="2">Uncharacterized protein</fullName>
    </submittedName>
</protein>
<gene>
    <name evidence="2" type="ORF">APZ42_021763</name>
</gene>
<organism evidence="2 3">
    <name type="scientific">Daphnia magna</name>
    <dbReference type="NCBI Taxonomy" id="35525"/>
    <lineage>
        <taxon>Eukaryota</taxon>
        <taxon>Metazoa</taxon>
        <taxon>Ecdysozoa</taxon>
        <taxon>Arthropoda</taxon>
        <taxon>Crustacea</taxon>
        <taxon>Branchiopoda</taxon>
        <taxon>Diplostraca</taxon>
        <taxon>Cladocera</taxon>
        <taxon>Anomopoda</taxon>
        <taxon>Daphniidae</taxon>
        <taxon>Daphnia</taxon>
    </lineage>
</organism>
<keyword evidence="3" id="KW-1185">Reference proteome</keyword>
<feature type="region of interest" description="Disordered" evidence="1">
    <location>
        <begin position="1"/>
        <end position="35"/>
    </location>
</feature>
<evidence type="ECO:0000313" key="3">
    <source>
        <dbReference type="Proteomes" id="UP000076858"/>
    </source>
</evidence>
<dbReference type="Proteomes" id="UP000076858">
    <property type="component" value="Unassembled WGS sequence"/>
</dbReference>
<dbReference type="AlphaFoldDB" id="A0A164WD98"/>
<sequence length="135" mass="16007">MMEIKETQESQRPGRPSAAPKGSNRKEPRLEKLGGKKRFYIIGERERKREQKHNKKCVPASNSLHVVHFGETERQREPFIDDRKNAKYFRPRQTYLRQLQHGPDPLKKKKKKGQSLQMDICLFLFKFLWSLSISV</sequence>
<accession>A0A164WD98</accession>
<evidence type="ECO:0000256" key="1">
    <source>
        <dbReference type="SAM" id="MobiDB-lite"/>
    </source>
</evidence>